<organism evidence="7 8">
    <name type="scientific">[Clostridium] aminophilum</name>
    <dbReference type="NCBI Taxonomy" id="1526"/>
    <lineage>
        <taxon>Bacteria</taxon>
        <taxon>Bacillati</taxon>
        <taxon>Bacillota</taxon>
        <taxon>Clostridia</taxon>
        <taxon>Lachnospirales</taxon>
        <taxon>Lachnospiraceae</taxon>
    </lineage>
</organism>
<dbReference type="Pfam" id="PF00005">
    <property type="entry name" value="ABC_tran"/>
    <property type="match status" value="1"/>
</dbReference>
<keyword evidence="2" id="KW-0813">Transport</keyword>
<dbReference type="InterPro" id="IPR027417">
    <property type="entry name" value="P-loop_NTPase"/>
</dbReference>
<dbReference type="Proteomes" id="UP000214760">
    <property type="component" value="Unassembled WGS sequence"/>
</dbReference>
<sequence length="371" mass="40133">MIEVRDLVRRYGDHCAVNGLSFTAEKGKIYGFLGPNGAGKSTTMNMMTGYLAASSGEVRIDGIDITRQPEKAKERIGYLPEVPPVYPDMTVREYLMFAAALRKVPKKDRKTAVAELMERTGITEMADRLIKNLSKGYKQRVGLAEALINDPENIILDEPTAGLDPEQQKEMFDYINALKKDHTVILSSHILSDVNAVCDSIWIINHGKMVASGTPEELAQMNRPNGAYEIEADGTREQLEEVLRTVSGVIRIEWNADGAAIVMTDTEADLRGDLSRAVFRAGMTVLGLARTKKSLEDVFLSLTADDHTGSNAAAKEYAADETASDPSNTGNTEPDSAGANSAAAMSRSAHETDTAENAEGNSSAADGKEEA</sequence>
<evidence type="ECO:0000259" key="6">
    <source>
        <dbReference type="PROSITE" id="PS50893"/>
    </source>
</evidence>
<dbReference type="EMBL" id="FOZC01000004">
    <property type="protein sequence ID" value="SFR71312.1"/>
    <property type="molecule type" value="Genomic_DNA"/>
</dbReference>
<evidence type="ECO:0000256" key="2">
    <source>
        <dbReference type="ARBA" id="ARBA00022448"/>
    </source>
</evidence>
<dbReference type="GO" id="GO:0005524">
    <property type="term" value="F:ATP binding"/>
    <property type="evidence" value="ECO:0007669"/>
    <property type="project" value="UniProtKB-KW"/>
</dbReference>
<reference evidence="7 8" key="1">
    <citation type="submission" date="2016-10" db="EMBL/GenBank/DDBJ databases">
        <authorList>
            <person name="de Groot N.N."/>
        </authorList>
    </citation>
    <scope>NUCLEOTIDE SEQUENCE [LARGE SCALE GENOMIC DNA]</scope>
    <source>
        <strain evidence="7 8">F</strain>
    </source>
</reference>
<dbReference type="InterPro" id="IPR003439">
    <property type="entry name" value="ABC_transporter-like_ATP-bd"/>
</dbReference>
<accession>A0A1I6IX47</accession>
<dbReference type="GO" id="GO:0016887">
    <property type="term" value="F:ATP hydrolysis activity"/>
    <property type="evidence" value="ECO:0007669"/>
    <property type="project" value="InterPro"/>
</dbReference>
<dbReference type="SUPFAM" id="SSF52540">
    <property type="entry name" value="P-loop containing nucleoside triphosphate hydrolases"/>
    <property type="match status" value="1"/>
</dbReference>
<name>A0A1I6IX47_9FIRM</name>
<dbReference type="AlphaFoldDB" id="A0A1I6IX47"/>
<feature type="compositionally biased region" description="Polar residues" evidence="5">
    <location>
        <begin position="324"/>
        <end position="334"/>
    </location>
</feature>
<dbReference type="PROSITE" id="PS50893">
    <property type="entry name" value="ABC_TRANSPORTER_2"/>
    <property type="match status" value="1"/>
</dbReference>
<keyword evidence="4 7" id="KW-0067">ATP-binding</keyword>
<dbReference type="Gene3D" id="3.40.50.300">
    <property type="entry name" value="P-loop containing nucleotide triphosphate hydrolases"/>
    <property type="match status" value="1"/>
</dbReference>
<dbReference type="RefSeq" id="WP_075034427.1">
    <property type="nucleotide sequence ID" value="NZ_FOZC01000004.1"/>
</dbReference>
<protein>
    <submittedName>
        <fullName evidence="7">ABC-2 type transport system ATP-binding protein</fullName>
    </submittedName>
</protein>
<evidence type="ECO:0000256" key="4">
    <source>
        <dbReference type="ARBA" id="ARBA00022840"/>
    </source>
</evidence>
<evidence type="ECO:0000313" key="7">
    <source>
        <dbReference type="EMBL" id="SFR71312.1"/>
    </source>
</evidence>
<gene>
    <name evidence="7" type="ORF">SAMN02910262_00932</name>
</gene>
<dbReference type="CDD" id="cd03230">
    <property type="entry name" value="ABC_DR_subfamily_A"/>
    <property type="match status" value="1"/>
</dbReference>
<comment type="similarity">
    <text evidence="1">Belongs to the ABC transporter superfamily.</text>
</comment>
<keyword evidence="3" id="KW-0547">Nucleotide-binding</keyword>
<dbReference type="PANTHER" id="PTHR43335:SF4">
    <property type="entry name" value="ABC TRANSPORTER, ATP-BINDING PROTEIN"/>
    <property type="match status" value="1"/>
</dbReference>
<evidence type="ECO:0000313" key="8">
    <source>
        <dbReference type="Proteomes" id="UP000214760"/>
    </source>
</evidence>
<proteinExistence type="inferred from homology"/>
<evidence type="ECO:0000256" key="5">
    <source>
        <dbReference type="SAM" id="MobiDB-lite"/>
    </source>
</evidence>
<evidence type="ECO:0000256" key="1">
    <source>
        <dbReference type="ARBA" id="ARBA00005417"/>
    </source>
</evidence>
<dbReference type="InterPro" id="IPR003593">
    <property type="entry name" value="AAA+_ATPase"/>
</dbReference>
<feature type="domain" description="ABC transporter" evidence="6">
    <location>
        <begin position="2"/>
        <end position="231"/>
    </location>
</feature>
<dbReference type="SMART" id="SM00382">
    <property type="entry name" value="AAA"/>
    <property type="match status" value="1"/>
</dbReference>
<dbReference type="PANTHER" id="PTHR43335">
    <property type="entry name" value="ABC TRANSPORTER, ATP-BINDING PROTEIN"/>
    <property type="match status" value="1"/>
</dbReference>
<evidence type="ECO:0000256" key="3">
    <source>
        <dbReference type="ARBA" id="ARBA00022741"/>
    </source>
</evidence>
<feature type="region of interest" description="Disordered" evidence="5">
    <location>
        <begin position="316"/>
        <end position="371"/>
    </location>
</feature>